<name>A0A2M6P1I0_9BACT</name>
<evidence type="ECO:0000313" key="2">
    <source>
        <dbReference type="Proteomes" id="UP000228528"/>
    </source>
</evidence>
<dbReference type="Proteomes" id="UP000228528">
    <property type="component" value="Unassembled WGS sequence"/>
</dbReference>
<gene>
    <name evidence="1" type="ORF">COU30_01685</name>
</gene>
<evidence type="ECO:0008006" key="3">
    <source>
        <dbReference type="Google" id="ProtNLM"/>
    </source>
</evidence>
<sequence length="601" mass="67638">MRNFFKRMFGEGSPPVETPVLKDSKDVSPPKQLSRRDFLKGMAAATILAAGTGATVDSFVGASEKESNASEISKEAFLEQFAAMKEWIQRYVKDAENIHQIKSQHTQKRIREDFLLSFKDVLPGLVQASFVHQKAMVFYRLLSSVDCQGVVMAGVAAFGEKQDGTKESGTKLYNKMHDYLQSDKLTQTIMRNKVIGDQGKTALVQEDHTLYEIAHLRMHVSDYLPEDLFLDELDPRFGHALYIEQNREALDAYLQPEGDHYEGGKHLGWAAPDMQQKVRAVWKDKDVRVLLQNDQYDFTLKEAINIVKSVVRYQEHHPESAVQSVDIVKKLIEARKQFDMETFLSADIDHVVLISDDDPNHYGYSTYLQKFITEDIGMNPHNVTRVDALDPRYKNQPLSEVYFSTISDTSGSLRVFINAHGSKEGYIALRSGKEKLTAEDFAFALLMRLDNEFVRTGFITDSTLDQVTFAISSCHGYEFIEKIIDTMNNLYSEERSAEDGKTLQEKFGGKSLSAFGLPRIVTTSQEGSFSYGNPFVDTLESQKKGVLLDFHQGSNILSNTFFRRVQDEVGAYTDPVLFTGFEGEIAAIAATEGTNNSSSPV</sequence>
<organism evidence="1 2">
    <name type="scientific">Candidatus Magasanikbacteria bacterium CG10_big_fil_rev_8_21_14_0_10_38_6</name>
    <dbReference type="NCBI Taxonomy" id="1974647"/>
    <lineage>
        <taxon>Bacteria</taxon>
        <taxon>Candidatus Magasanikiibacteriota</taxon>
    </lineage>
</organism>
<protein>
    <recommendedName>
        <fullName evidence="3">Twin-arginine translocation signal domain-containing protein</fullName>
    </recommendedName>
</protein>
<evidence type="ECO:0000313" key="1">
    <source>
        <dbReference type="EMBL" id="PIR77576.1"/>
    </source>
</evidence>
<dbReference type="AlphaFoldDB" id="A0A2M6P1I0"/>
<dbReference type="InterPro" id="IPR006311">
    <property type="entry name" value="TAT_signal"/>
</dbReference>
<comment type="caution">
    <text evidence="1">The sequence shown here is derived from an EMBL/GenBank/DDBJ whole genome shotgun (WGS) entry which is preliminary data.</text>
</comment>
<dbReference type="InterPro" id="IPR019546">
    <property type="entry name" value="TAT_signal_bac_arc"/>
</dbReference>
<reference evidence="2" key="1">
    <citation type="submission" date="2017-09" db="EMBL/GenBank/DDBJ databases">
        <title>Depth-based differentiation of microbial function through sediment-hosted aquifers and enrichment of novel symbionts in the deep terrestrial subsurface.</title>
        <authorList>
            <person name="Probst A.J."/>
            <person name="Ladd B."/>
            <person name="Jarett J.K."/>
            <person name="Geller-Mcgrath D.E."/>
            <person name="Sieber C.M.K."/>
            <person name="Emerson J.B."/>
            <person name="Anantharaman K."/>
            <person name="Thomas B.C."/>
            <person name="Malmstrom R."/>
            <person name="Stieglmeier M."/>
            <person name="Klingl A."/>
            <person name="Woyke T."/>
            <person name="Ryan C.M."/>
            <person name="Banfield J.F."/>
        </authorList>
    </citation>
    <scope>NUCLEOTIDE SEQUENCE [LARGE SCALE GENOMIC DNA]</scope>
</reference>
<proteinExistence type="predicted"/>
<dbReference type="EMBL" id="PFBW01000073">
    <property type="protein sequence ID" value="PIR77576.1"/>
    <property type="molecule type" value="Genomic_DNA"/>
</dbReference>
<accession>A0A2M6P1I0</accession>
<dbReference type="NCBIfam" id="TIGR01409">
    <property type="entry name" value="TAT_signal_seq"/>
    <property type="match status" value="1"/>
</dbReference>
<dbReference type="PROSITE" id="PS51318">
    <property type="entry name" value="TAT"/>
    <property type="match status" value="1"/>
</dbReference>